<dbReference type="Pfam" id="PF02311">
    <property type="entry name" value="AraC_binding"/>
    <property type="match status" value="1"/>
</dbReference>
<proteinExistence type="predicted"/>
<dbReference type="Pfam" id="PF12833">
    <property type="entry name" value="HTH_18"/>
    <property type="match status" value="1"/>
</dbReference>
<dbReference type="InterPro" id="IPR003313">
    <property type="entry name" value="AraC-bd"/>
</dbReference>
<keyword evidence="2" id="KW-0238">DNA-binding</keyword>
<dbReference type="Proteomes" id="UP001299970">
    <property type="component" value="Unassembled WGS sequence"/>
</dbReference>
<comment type="caution">
    <text evidence="5">The sequence shown here is derived from an EMBL/GenBank/DDBJ whole genome shotgun (WGS) entry which is preliminary data.</text>
</comment>
<dbReference type="PROSITE" id="PS01124">
    <property type="entry name" value="HTH_ARAC_FAMILY_2"/>
    <property type="match status" value="1"/>
</dbReference>
<evidence type="ECO:0000259" key="4">
    <source>
        <dbReference type="PROSITE" id="PS01124"/>
    </source>
</evidence>
<dbReference type="PANTHER" id="PTHR43280:SF32">
    <property type="entry name" value="TRANSCRIPTIONAL REGULATORY PROTEIN"/>
    <property type="match status" value="1"/>
</dbReference>
<evidence type="ECO:0000256" key="3">
    <source>
        <dbReference type="ARBA" id="ARBA00023163"/>
    </source>
</evidence>
<dbReference type="SUPFAM" id="SSF46689">
    <property type="entry name" value="Homeodomain-like"/>
    <property type="match status" value="1"/>
</dbReference>
<dbReference type="SUPFAM" id="SSF51215">
    <property type="entry name" value="Regulatory protein AraC"/>
    <property type="match status" value="1"/>
</dbReference>
<keyword evidence="3" id="KW-0804">Transcription</keyword>
<evidence type="ECO:0000256" key="1">
    <source>
        <dbReference type="ARBA" id="ARBA00023015"/>
    </source>
</evidence>
<dbReference type="InterPro" id="IPR037923">
    <property type="entry name" value="HTH-like"/>
</dbReference>
<gene>
    <name evidence="5" type="ORF">MMF94_34950</name>
</gene>
<organism evidence="5 6">
    <name type="scientific">Pseudonocardia alaniniphila</name>
    <dbReference type="NCBI Taxonomy" id="75291"/>
    <lineage>
        <taxon>Bacteria</taxon>
        <taxon>Bacillati</taxon>
        <taxon>Actinomycetota</taxon>
        <taxon>Actinomycetes</taxon>
        <taxon>Pseudonocardiales</taxon>
        <taxon>Pseudonocardiaceae</taxon>
        <taxon>Pseudonocardia</taxon>
    </lineage>
</organism>
<dbReference type="PANTHER" id="PTHR43280">
    <property type="entry name" value="ARAC-FAMILY TRANSCRIPTIONAL REGULATOR"/>
    <property type="match status" value="1"/>
</dbReference>
<dbReference type="EMBL" id="JAKXMK010000038">
    <property type="protein sequence ID" value="MCH6170929.1"/>
    <property type="molecule type" value="Genomic_DNA"/>
</dbReference>
<keyword evidence="1" id="KW-0805">Transcription regulation</keyword>
<sequence>MSKNRHTEVTAVPFRASIGAPHGVEVMDFAGLLARAHGHGIDPSGPLRPAFHHLVTVRSGTLRYALDFTEHTLSEGAWLWARPGQILQYGPELTEAHGTVVLFQPGFLSTPTAEATRTDQLAAGQPLIPQTDYERQTLRHMLDLLEREHQRHDDLPPDVHIEVVRHLLAALVLRLAHLNGPLPGDVPGNEAYRRLQQAVERDFARTHRVEDYAKQLGYSVRTLTRATRAATGSGAKQMIDDRVLLEAKRLLVHTDLSSTAVAERLGFPGSTVFTRFFRQRTGDTPTAFRSRARGNLR</sequence>
<evidence type="ECO:0000256" key="2">
    <source>
        <dbReference type="ARBA" id="ARBA00023125"/>
    </source>
</evidence>
<evidence type="ECO:0000313" key="5">
    <source>
        <dbReference type="EMBL" id="MCH6170929.1"/>
    </source>
</evidence>
<accession>A0ABS9TQW7</accession>
<dbReference type="Gene3D" id="1.10.10.60">
    <property type="entry name" value="Homeodomain-like"/>
    <property type="match status" value="1"/>
</dbReference>
<evidence type="ECO:0000313" key="6">
    <source>
        <dbReference type="Proteomes" id="UP001299970"/>
    </source>
</evidence>
<name>A0ABS9TQW7_9PSEU</name>
<protein>
    <submittedName>
        <fullName evidence="5">AraC family transcriptional regulator</fullName>
    </submittedName>
</protein>
<dbReference type="InterPro" id="IPR009057">
    <property type="entry name" value="Homeodomain-like_sf"/>
</dbReference>
<reference evidence="5 6" key="1">
    <citation type="submission" date="2022-03" db="EMBL/GenBank/DDBJ databases">
        <title>Pseudonocardia alaer sp. nov., a novel actinomycete isolated from reed forest soil.</title>
        <authorList>
            <person name="Wang L."/>
        </authorList>
    </citation>
    <scope>NUCLEOTIDE SEQUENCE [LARGE SCALE GENOMIC DNA]</scope>
    <source>
        <strain evidence="5 6">Y-16303</strain>
    </source>
</reference>
<feature type="domain" description="HTH araC/xylS-type" evidence="4">
    <location>
        <begin position="193"/>
        <end position="291"/>
    </location>
</feature>
<dbReference type="RefSeq" id="WP_241041739.1">
    <property type="nucleotide sequence ID" value="NZ_BAAAJF010000029.1"/>
</dbReference>
<keyword evidence="6" id="KW-1185">Reference proteome</keyword>
<dbReference type="InterPro" id="IPR018060">
    <property type="entry name" value="HTH_AraC"/>
</dbReference>
<dbReference type="SMART" id="SM00342">
    <property type="entry name" value="HTH_ARAC"/>
    <property type="match status" value="1"/>
</dbReference>